<proteinExistence type="predicted"/>
<evidence type="ECO:0000313" key="2">
    <source>
        <dbReference type="Proteomes" id="UP000265520"/>
    </source>
</evidence>
<protein>
    <submittedName>
        <fullName evidence="1">Uncharacterized protein</fullName>
    </submittedName>
</protein>
<reference evidence="1 2" key="1">
    <citation type="journal article" date="2018" name="Front. Plant Sci.">
        <title>Red Clover (Trifolium pratense) and Zigzag Clover (T. medium) - A Picture of Genomic Similarities and Differences.</title>
        <authorList>
            <person name="Dluhosova J."/>
            <person name="Istvanek J."/>
            <person name="Nedelnik J."/>
            <person name="Repkova J."/>
        </authorList>
    </citation>
    <scope>NUCLEOTIDE SEQUENCE [LARGE SCALE GENOMIC DNA]</scope>
    <source>
        <strain evidence="2">cv. 10/8</strain>
        <tissue evidence="1">Leaf</tissue>
    </source>
</reference>
<sequence>MSPMYPLALCHQLQADPRKKRVAKVTFSSGVQSRSSNISPIRINHSLASVGSYCPSNLAPAVHDIVDALLVVVATSLAVVATSGPTYYLQGPSQ</sequence>
<accession>A0A392QU50</accession>
<comment type="caution">
    <text evidence="1">The sequence shown here is derived from an EMBL/GenBank/DDBJ whole genome shotgun (WGS) entry which is preliminary data.</text>
</comment>
<dbReference type="EMBL" id="LXQA010161580">
    <property type="protein sequence ID" value="MCI27818.1"/>
    <property type="molecule type" value="Genomic_DNA"/>
</dbReference>
<name>A0A392QU50_9FABA</name>
<feature type="non-terminal residue" evidence="1">
    <location>
        <position position="94"/>
    </location>
</feature>
<dbReference type="AlphaFoldDB" id="A0A392QU50"/>
<organism evidence="1 2">
    <name type="scientific">Trifolium medium</name>
    <dbReference type="NCBI Taxonomy" id="97028"/>
    <lineage>
        <taxon>Eukaryota</taxon>
        <taxon>Viridiplantae</taxon>
        <taxon>Streptophyta</taxon>
        <taxon>Embryophyta</taxon>
        <taxon>Tracheophyta</taxon>
        <taxon>Spermatophyta</taxon>
        <taxon>Magnoliopsida</taxon>
        <taxon>eudicotyledons</taxon>
        <taxon>Gunneridae</taxon>
        <taxon>Pentapetalae</taxon>
        <taxon>rosids</taxon>
        <taxon>fabids</taxon>
        <taxon>Fabales</taxon>
        <taxon>Fabaceae</taxon>
        <taxon>Papilionoideae</taxon>
        <taxon>50 kb inversion clade</taxon>
        <taxon>NPAAA clade</taxon>
        <taxon>Hologalegina</taxon>
        <taxon>IRL clade</taxon>
        <taxon>Trifolieae</taxon>
        <taxon>Trifolium</taxon>
    </lineage>
</organism>
<dbReference type="Proteomes" id="UP000265520">
    <property type="component" value="Unassembled WGS sequence"/>
</dbReference>
<evidence type="ECO:0000313" key="1">
    <source>
        <dbReference type="EMBL" id="MCI27818.1"/>
    </source>
</evidence>
<keyword evidence="2" id="KW-1185">Reference proteome</keyword>